<dbReference type="PANTHER" id="PTHR42791">
    <property type="entry name" value="GNAT FAMILY ACETYLTRANSFERASE"/>
    <property type="match status" value="1"/>
</dbReference>
<evidence type="ECO:0000259" key="1">
    <source>
        <dbReference type="PROSITE" id="PS51186"/>
    </source>
</evidence>
<reference evidence="2" key="1">
    <citation type="journal article" date="2023" name="Mol. Phylogenet. Evol.">
        <title>Genome-scale phylogeny and comparative genomics of the fungal order Sordariales.</title>
        <authorList>
            <person name="Hensen N."/>
            <person name="Bonometti L."/>
            <person name="Westerberg I."/>
            <person name="Brannstrom I.O."/>
            <person name="Guillou S."/>
            <person name="Cros-Aarteil S."/>
            <person name="Calhoun S."/>
            <person name="Haridas S."/>
            <person name="Kuo A."/>
            <person name="Mondo S."/>
            <person name="Pangilinan J."/>
            <person name="Riley R."/>
            <person name="LaButti K."/>
            <person name="Andreopoulos B."/>
            <person name="Lipzen A."/>
            <person name="Chen C."/>
            <person name="Yan M."/>
            <person name="Daum C."/>
            <person name="Ng V."/>
            <person name="Clum A."/>
            <person name="Steindorff A."/>
            <person name="Ohm R.A."/>
            <person name="Martin F."/>
            <person name="Silar P."/>
            <person name="Natvig D.O."/>
            <person name="Lalanne C."/>
            <person name="Gautier V."/>
            <person name="Ament-Velasquez S.L."/>
            <person name="Kruys A."/>
            <person name="Hutchinson M.I."/>
            <person name="Powell A.J."/>
            <person name="Barry K."/>
            <person name="Miller A.N."/>
            <person name="Grigoriev I.V."/>
            <person name="Debuchy R."/>
            <person name="Gladieux P."/>
            <person name="Hiltunen Thoren M."/>
            <person name="Johannesson H."/>
        </authorList>
    </citation>
    <scope>NUCLEOTIDE SEQUENCE</scope>
    <source>
        <strain evidence="2">PSN324</strain>
    </source>
</reference>
<dbReference type="InterPro" id="IPR016181">
    <property type="entry name" value="Acyl_CoA_acyltransferase"/>
</dbReference>
<evidence type="ECO:0000313" key="3">
    <source>
        <dbReference type="Proteomes" id="UP001321749"/>
    </source>
</evidence>
<evidence type="ECO:0000313" key="2">
    <source>
        <dbReference type="EMBL" id="KAK4462283.1"/>
    </source>
</evidence>
<dbReference type="SUPFAM" id="SSF55729">
    <property type="entry name" value="Acyl-CoA N-acyltransferases (Nat)"/>
    <property type="match status" value="1"/>
</dbReference>
<proteinExistence type="predicted"/>
<dbReference type="GO" id="GO:0016747">
    <property type="term" value="F:acyltransferase activity, transferring groups other than amino-acyl groups"/>
    <property type="evidence" value="ECO:0007669"/>
    <property type="project" value="InterPro"/>
</dbReference>
<dbReference type="Proteomes" id="UP001321749">
    <property type="component" value="Unassembled WGS sequence"/>
</dbReference>
<feature type="domain" description="N-acetyltransferase" evidence="1">
    <location>
        <begin position="32"/>
        <end position="207"/>
    </location>
</feature>
<protein>
    <recommendedName>
        <fullName evidence="1">N-acetyltransferase domain-containing protein</fullName>
    </recommendedName>
</protein>
<reference evidence="2" key="2">
    <citation type="submission" date="2023-06" db="EMBL/GenBank/DDBJ databases">
        <authorList>
            <consortium name="Lawrence Berkeley National Laboratory"/>
            <person name="Mondo S.J."/>
            <person name="Hensen N."/>
            <person name="Bonometti L."/>
            <person name="Westerberg I."/>
            <person name="Brannstrom I.O."/>
            <person name="Guillou S."/>
            <person name="Cros-Aarteil S."/>
            <person name="Calhoun S."/>
            <person name="Haridas S."/>
            <person name="Kuo A."/>
            <person name="Pangilinan J."/>
            <person name="Riley R."/>
            <person name="Labutti K."/>
            <person name="Andreopoulos B."/>
            <person name="Lipzen A."/>
            <person name="Chen C."/>
            <person name="Yanf M."/>
            <person name="Daum C."/>
            <person name="Ng V."/>
            <person name="Clum A."/>
            <person name="Steindorff A."/>
            <person name="Ohm R."/>
            <person name="Martin F."/>
            <person name="Silar P."/>
            <person name="Natvig D."/>
            <person name="Lalanne C."/>
            <person name="Gautier V."/>
            <person name="Ament-Velasquez S.L."/>
            <person name="Kruys A."/>
            <person name="Hutchinson M.I."/>
            <person name="Powell A.J."/>
            <person name="Barry K."/>
            <person name="Miller A.N."/>
            <person name="Grigoriev I.V."/>
            <person name="Debuchy R."/>
            <person name="Gladieux P."/>
            <person name="Thoren M.H."/>
            <person name="Johannesson H."/>
        </authorList>
    </citation>
    <scope>NUCLEOTIDE SEQUENCE</scope>
    <source>
        <strain evidence="2">PSN324</strain>
    </source>
</reference>
<dbReference type="AlphaFoldDB" id="A0AAV9HRQ4"/>
<dbReference type="InterPro" id="IPR000182">
    <property type="entry name" value="GNAT_dom"/>
</dbReference>
<gene>
    <name evidence="2" type="ORF">QBC42DRAFT_201509</name>
</gene>
<dbReference type="PANTHER" id="PTHR42791:SF17">
    <property type="entry name" value="ACETYLTRANSFERASE, GNAT FAMILY FAMILY (AFU_ORTHOLOGUE AFUA_8G05690)"/>
    <property type="match status" value="1"/>
</dbReference>
<dbReference type="InterPro" id="IPR052523">
    <property type="entry name" value="Trichothecene_AcTrans"/>
</dbReference>
<keyword evidence="3" id="KW-1185">Reference proteome</keyword>
<comment type="caution">
    <text evidence="2">The sequence shown here is derived from an EMBL/GenBank/DDBJ whole genome shotgun (WGS) entry which is preliminary data.</text>
</comment>
<organism evidence="2 3">
    <name type="scientific">Cladorrhinum samala</name>
    <dbReference type="NCBI Taxonomy" id="585594"/>
    <lineage>
        <taxon>Eukaryota</taxon>
        <taxon>Fungi</taxon>
        <taxon>Dikarya</taxon>
        <taxon>Ascomycota</taxon>
        <taxon>Pezizomycotina</taxon>
        <taxon>Sordariomycetes</taxon>
        <taxon>Sordariomycetidae</taxon>
        <taxon>Sordariales</taxon>
        <taxon>Podosporaceae</taxon>
        <taxon>Cladorrhinum</taxon>
    </lineage>
</organism>
<accession>A0AAV9HRQ4</accession>
<name>A0AAV9HRQ4_9PEZI</name>
<dbReference type="EMBL" id="MU864974">
    <property type="protein sequence ID" value="KAK4462283.1"/>
    <property type="molecule type" value="Genomic_DNA"/>
</dbReference>
<dbReference type="PROSITE" id="PS51186">
    <property type="entry name" value="GNAT"/>
    <property type="match status" value="1"/>
</dbReference>
<dbReference type="Gene3D" id="3.40.630.30">
    <property type="match status" value="1"/>
</dbReference>
<sequence length="234" mass="26586">MVHVILPALIPDIKQVYKAYFAAFHNDPMGEIMLQILFPGVNTDSDEFREQHAKGTLDWWHHSDTQYTYKCVDTDNGDIVGMGLMDVFLRRRSAEERVNHGVTWLEGDARKRAEAVLNPLNQDVHVIGVLPEQQGKQAGRVMVTWGLDFCDSLNLPLYFEASPSTVGLYEKVGYQRLKEKIVHKAEVLGTETDIEVPLMVRMPKAANGMGFYEWKEKGYPSFNQVTGPSKQMKL</sequence>